<dbReference type="AlphaFoldDB" id="A0A1L9Q3F8"/>
<evidence type="ECO:0000256" key="1">
    <source>
        <dbReference type="SAM" id="MobiDB-lite"/>
    </source>
</evidence>
<feature type="region of interest" description="Disordered" evidence="1">
    <location>
        <begin position="1"/>
        <end position="92"/>
    </location>
</feature>
<dbReference type="EMBL" id="KV878139">
    <property type="protein sequence ID" value="OJJ08281.1"/>
    <property type="molecule type" value="Genomic_DNA"/>
</dbReference>
<evidence type="ECO:0000313" key="2">
    <source>
        <dbReference type="EMBL" id="OJJ08281.1"/>
    </source>
</evidence>
<feature type="compositionally biased region" description="Basic residues" evidence="1">
    <location>
        <begin position="30"/>
        <end position="41"/>
    </location>
</feature>
<proteinExistence type="predicted"/>
<dbReference type="GeneID" id="63727406"/>
<organism evidence="2 3">
    <name type="scientific">Aspergillus versicolor CBS 583.65</name>
    <dbReference type="NCBI Taxonomy" id="1036611"/>
    <lineage>
        <taxon>Eukaryota</taxon>
        <taxon>Fungi</taxon>
        <taxon>Dikarya</taxon>
        <taxon>Ascomycota</taxon>
        <taxon>Pezizomycotina</taxon>
        <taxon>Eurotiomycetes</taxon>
        <taxon>Eurotiomycetidae</taxon>
        <taxon>Eurotiales</taxon>
        <taxon>Aspergillaceae</taxon>
        <taxon>Aspergillus</taxon>
        <taxon>Aspergillus subgen. Nidulantes</taxon>
    </lineage>
</organism>
<evidence type="ECO:0000313" key="3">
    <source>
        <dbReference type="Proteomes" id="UP000184073"/>
    </source>
</evidence>
<name>A0A1L9Q3F8_ASPVE</name>
<reference evidence="3" key="1">
    <citation type="journal article" date="2017" name="Genome Biol.">
        <title>Comparative genomics reveals high biological diversity and specific adaptations in the industrially and medically important fungal genus Aspergillus.</title>
        <authorList>
            <person name="de Vries R.P."/>
            <person name="Riley R."/>
            <person name="Wiebenga A."/>
            <person name="Aguilar-Osorio G."/>
            <person name="Amillis S."/>
            <person name="Uchima C.A."/>
            <person name="Anderluh G."/>
            <person name="Asadollahi M."/>
            <person name="Askin M."/>
            <person name="Barry K."/>
            <person name="Battaglia E."/>
            <person name="Bayram O."/>
            <person name="Benocci T."/>
            <person name="Braus-Stromeyer S.A."/>
            <person name="Caldana C."/>
            <person name="Canovas D."/>
            <person name="Cerqueira G.C."/>
            <person name="Chen F."/>
            <person name="Chen W."/>
            <person name="Choi C."/>
            <person name="Clum A."/>
            <person name="Dos Santos R.A."/>
            <person name="Damasio A.R."/>
            <person name="Diallinas G."/>
            <person name="Emri T."/>
            <person name="Fekete E."/>
            <person name="Flipphi M."/>
            <person name="Freyberg S."/>
            <person name="Gallo A."/>
            <person name="Gournas C."/>
            <person name="Habgood R."/>
            <person name="Hainaut M."/>
            <person name="Harispe M.L."/>
            <person name="Henrissat B."/>
            <person name="Hilden K.S."/>
            <person name="Hope R."/>
            <person name="Hossain A."/>
            <person name="Karabika E."/>
            <person name="Karaffa L."/>
            <person name="Karanyi Z."/>
            <person name="Krasevec N."/>
            <person name="Kuo A."/>
            <person name="Kusch H."/>
            <person name="LaButti K."/>
            <person name="Lagendijk E.L."/>
            <person name="Lapidus A."/>
            <person name="Levasseur A."/>
            <person name="Lindquist E."/>
            <person name="Lipzen A."/>
            <person name="Logrieco A.F."/>
            <person name="MacCabe A."/>
            <person name="Maekelae M.R."/>
            <person name="Malavazi I."/>
            <person name="Melin P."/>
            <person name="Meyer V."/>
            <person name="Mielnichuk N."/>
            <person name="Miskei M."/>
            <person name="Molnar A.P."/>
            <person name="Mule G."/>
            <person name="Ngan C.Y."/>
            <person name="Orejas M."/>
            <person name="Orosz E."/>
            <person name="Ouedraogo J.P."/>
            <person name="Overkamp K.M."/>
            <person name="Park H.-S."/>
            <person name="Perrone G."/>
            <person name="Piumi F."/>
            <person name="Punt P.J."/>
            <person name="Ram A.F."/>
            <person name="Ramon A."/>
            <person name="Rauscher S."/>
            <person name="Record E."/>
            <person name="Riano-Pachon D.M."/>
            <person name="Robert V."/>
            <person name="Roehrig J."/>
            <person name="Ruller R."/>
            <person name="Salamov A."/>
            <person name="Salih N.S."/>
            <person name="Samson R.A."/>
            <person name="Sandor E."/>
            <person name="Sanguinetti M."/>
            <person name="Schuetze T."/>
            <person name="Sepcic K."/>
            <person name="Shelest E."/>
            <person name="Sherlock G."/>
            <person name="Sophianopoulou V."/>
            <person name="Squina F.M."/>
            <person name="Sun H."/>
            <person name="Susca A."/>
            <person name="Todd R.B."/>
            <person name="Tsang A."/>
            <person name="Unkles S.E."/>
            <person name="van de Wiele N."/>
            <person name="van Rossen-Uffink D."/>
            <person name="Oliveira J.V."/>
            <person name="Vesth T.C."/>
            <person name="Visser J."/>
            <person name="Yu J.-H."/>
            <person name="Zhou M."/>
            <person name="Andersen M.R."/>
            <person name="Archer D.B."/>
            <person name="Baker S.E."/>
            <person name="Benoit I."/>
            <person name="Brakhage A.A."/>
            <person name="Braus G.H."/>
            <person name="Fischer R."/>
            <person name="Frisvad J.C."/>
            <person name="Goldman G.H."/>
            <person name="Houbraken J."/>
            <person name="Oakley B."/>
            <person name="Pocsi I."/>
            <person name="Scazzocchio C."/>
            <person name="Seiboth B."/>
            <person name="vanKuyk P.A."/>
            <person name="Wortman J."/>
            <person name="Dyer P.S."/>
            <person name="Grigoriev I.V."/>
        </authorList>
    </citation>
    <scope>NUCLEOTIDE SEQUENCE [LARGE SCALE GENOMIC DNA]</scope>
    <source>
        <strain evidence="3">CBS 583.65</strain>
    </source>
</reference>
<dbReference type="RefSeq" id="XP_040674043.1">
    <property type="nucleotide sequence ID" value="XM_040811895.1"/>
</dbReference>
<feature type="compositionally biased region" description="Basic residues" evidence="1">
    <location>
        <begin position="52"/>
        <end position="62"/>
    </location>
</feature>
<dbReference type="VEuPathDB" id="FungiDB:ASPVEDRAFT_393022"/>
<protein>
    <submittedName>
        <fullName evidence="2">Uncharacterized protein</fullName>
    </submittedName>
</protein>
<sequence>MQPMCDSRASETARRICVSRHGPTASSPVSRRHLDTRRKRQSWAVSSDTSRGKGRHQQRKRETKTQRSDGVIGPPSPNPCRQDRSQAASTRCNQIRPFIRTIQGLLGAFGEIYDSPGRLSRGCDVTSGPVWELADLKPARDIRFLPAPKLQGGMSSS</sequence>
<keyword evidence="3" id="KW-1185">Reference proteome</keyword>
<gene>
    <name evidence="2" type="ORF">ASPVEDRAFT_393022</name>
</gene>
<dbReference type="Proteomes" id="UP000184073">
    <property type="component" value="Unassembled WGS sequence"/>
</dbReference>
<accession>A0A1L9Q3F8</accession>